<keyword evidence="3" id="KW-0012">Acyltransferase</keyword>
<gene>
    <name evidence="4" type="ORF">NF867_12485</name>
</gene>
<keyword evidence="2" id="KW-0677">Repeat</keyword>
<dbReference type="AlphaFoldDB" id="A0A9X2F2Z7"/>
<dbReference type="InterPro" id="IPR018357">
    <property type="entry name" value="Hexapep_transf_CS"/>
</dbReference>
<comment type="caution">
    <text evidence="4">The sequence shown here is derived from an EMBL/GenBank/DDBJ whole genome shotgun (WGS) entry which is preliminary data.</text>
</comment>
<name>A0A9X2F2Z7_9SPHI</name>
<dbReference type="SUPFAM" id="SSF51161">
    <property type="entry name" value="Trimeric LpxA-like enzymes"/>
    <property type="match status" value="1"/>
</dbReference>
<keyword evidence="1" id="KW-0808">Transferase</keyword>
<dbReference type="PANTHER" id="PTHR23416">
    <property type="entry name" value="SIALIC ACID SYNTHASE-RELATED"/>
    <property type="match status" value="1"/>
</dbReference>
<dbReference type="Proteomes" id="UP001155182">
    <property type="component" value="Unassembled WGS sequence"/>
</dbReference>
<evidence type="ECO:0000256" key="2">
    <source>
        <dbReference type="ARBA" id="ARBA00022737"/>
    </source>
</evidence>
<evidence type="ECO:0000313" key="5">
    <source>
        <dbReference type="Proteomes" id="UP001155182"/>
    </source>
</evidence>
<evidence type="ECO:0008006" key="6">
    <source>
        <dbReference type="Google" id="ProtNLM"/>
    </source>
</evidence>
<dbReference type="EMBL" id="JAMWYS010000037">
    <property type="protein sequence ID" value="MCO4293682.1"/>
    <property type="molecule type" value="Genomic_DNA"/>
</dbReference>
<reference evidence="4" key="1">
    <citation type="submission" date="2022-06" db="EMBL/GenBank/DDBJ databases">
        <title>Solitalea sp. MAHUQ-68 isolated from rhizospheric soil.</title>
        <authorList>
            <person name="Huq M.A."/>
        </authorList>
    </citation>
    <scope>NUCLEOTIDE SEQUENCE</scope>
    <source>
        <strain evidence="4">MAHUQ-68</strain>
    </source>
</reference>
<dbReference type="InterPro" id="IPR001451">
    <property type="entry name" value="Hexapep"/>
</dbReference>
<protein>
    <recommendedName>
        <fullName evidence="6">Acyltransferase</fullName>
    </recommendedName>
</protein>
<evidence type="ECO:0000256" key="3">
    <source>
        <dbReference type="ARBA" id="ARBA00023315"/>
    </source>
</evidence>
<proteinExistence type="predicted"/>
<dbReference type="InterPro" id="IPR011004">
    <property type="entry name" value="Trimer_LpxA-like_sf"/>
</dbReference>
<accession>A0A9X2F2Z7</accession>
<dbReference type="PROSITE" id="PS00101">
    <property type="entry name" value="HEXAPEP_TRANSFERASES"/>
    <property type="match status" value="1"/>
</dbReference>
<dbReference type="GO" id="GO:0016746">
    <property type="term" value="F:acyltransferase activity"/>
    <property type="evidence" value="ECO:0007669"/>
    <property type="project" value="UniProtKB-KW"/>
</dbReference>
<evidence type="ECO:0000313" key="4">
    <source>
        <dbReference type="EMBL" id="MCO4293682.1"/>
    </source>
</evidence>
<dbReference type="InterPro" id="IPR051159">
    <property type="entry name" value="Hexapeptide_acetyltransf"/>
</dbReference>
<dbReference type="Gene3D" id="2.160.10.10">
    <property type="entry name" value="Hexapeptide repeat proteins"/>
    <property type="match status" value="1"/>
</dbReference>
<keyword evidence="5" id="KW-1185">Reference proteome</keyword>
<sequence>MKKQVSLIIYYLVANKLPSSYFPLGKLFNSIRFFLIKQFINQLGKNTKIQQNVRFGNGKEITIGSFCAINENVYIQKASIGNYVMIAPNVAIIGSSHDFESVEIPMIFQGTNRNIGPTIDDDVWIGRNAIIMPGVQIGKGSIIGAGAVVTKDIEPYSIVGGVPAKLIKYRKQN</sequence>
<organism evidence="4 5">
    <name type="scientific">Solitalea agri</name>
    <dbReference type="NCBI Taxonomy" id="2953739"/>
    <lineage>
        <taxon>Bacteria</taxon>
        <taxon>Pseudomonadati</taxon>
        <taxon>Bacteroidota</taxon>
        <taxon>Sphingobacteriia</taxon>
        <taxon>Sphingobacteriales</taxon>
        <taxon>Sphingobacteriaceae</taxon>
        <taxon>Solitalea</taxon>
    </lineage>
</organism>
<evidence type="ECO:0000256" key="1">
    <source>
        <dbReference type="ARBA" id="ARBA00022679"/>
    </source>
</evidence>
<dbReference type="Pfam" id="PF00132">
    <property type="entry name" value="Hexapep"/>
    <property type="match status" value="1"/>
</dbReference>